<evidence type="ECO:0000256" key="1">
    <source>
        <dbReference type="SAM" id="MobiDB-lite"/>
    </source>
</evidence>
<feature type="region of interest" description="Disordered" evidence="1">
    <location>
        <begin position="1"/>
        <end position="20"/>
    </location>
</feature>
<dbReference type="EMBL" id="JAAAIL010002106">
    <property type="protein sequence ID" value="KAG0260454.1"/>
    <property type="molecule type" value="Genomic_DNA"/>
</dbReference>
<sequence>MAFQLDHSNHYNSNDSSSDCTKLDTDTAFSIYSSDYNWPSSSISSPYSLPFSYSVELHRSSNRSTLSPSSSRYFKWVRPIARPGRHSSPDDESDINEDGTDDSYLEVECPSRIHSASDENVCGDGSFSEWQQQQQQQGFRSPKIKYFKWARPGRYNEDDEDDDSSSESDMEVEEKGEETLAIGDGSSEDGYYFSDDSKCADVGADGNEQH</sequence>
<dbReference type="AlphaFoldDB" id="A0AAD4D537"/>
<protein>
    <submittedName>
        <fullName evidence="2">Uncharacterized protein</fullName>
    </submittedName>
</protein>
<feature type="region of interest" description="Disordered" evidence="1">
    <location>
        <begin position="124"/>
        <end position="210"/>
    </location>
</feature>
<evidence type="ECO:0000313" key="3">
    <source>
        <dbReference type="Proteomes" id="UP001194580"/>
    </source>
</evidence>
<feature type="compositionally biased region" description="Low complexity" evidence="1">
    <location>
        <begin position="10"/>
        <end position="19"/>
    </location>
</feature>
<organism evidence="2 3">
    <name type="scientific">Linnemannia exigua</name>
    <dbReference type="NCBI Taxonomy" id="604196"/>
    <lineage>
        <taxon>Eukaryota</taxon>
        <taxon>Fungi</taxon>
        <taxon>Fungi incertae sedis</taxon>
        <taxon>Mucoromycota</taxon>
        <taxon>Mortierellomycotina</taxon>
        <taxon>Mortierellomycetes</taxon>
        <taxon>Mortierellales</taxon>
        <taxon>Mortierellaceae</taxon>
        <taxon>Linnemannia</taxon>
    </lineage>
</organism>
<comment type="caution">
    <text evidence="2">The sequence shown here is derived from an EMBL/GenBank/DDBJ whole genome shotgun (WGS) entry which is preliminary data.</text>
</comment>
<evidence type="ECO:0000313" key="2">
    <source>
        <dbReference type="EMBL" id="KAG0260454.1"/>
    </source>
</evidence>
<dbReference type="Proteomes" id="UP001194580">
    <property type="component" value="Unassembled WGS sequence"/>
</dbReference>
<proteinExistence type="predicted"/>
<name>A0AAD4D537_9FUNG</name>
<gene>
    <name evidence="2" type="ORF">BGZ95_004447</name>
</gene>
<keyword evidence="3" id="KW-1185">Reference proteome</keyword>
<feature type="region of interest" description="Disordered" evidence="1">
    <location>
        <begin position="81"/>
        <end position="103"/>
    </location>
</feature>
<feature type="compositionally biased region" description="Acidic residues" evidence="1">
    <location>
        <begin position="90"/>
        <end position="103"/>
    </location>
</feature>
<reference evidence="2" key="1">
    <citation type="journal article" date="2020" name="Fungal Divers.">
        <title>Resolving the Mortierellaceae phylogeny through synthesis of multi-gene phylogenetics and phylogenomics.</title>
        <authorList>
            <person name="Vandepol N."/>
            <person name="Liber J."/>
            <person name="Desiro A."/>
            <person name="Na H."/>
            <person name="Kennedy M."/>
            <person name="Barry K."/>
            <person name="Grigoriev I.V."/>
            <person name="Miller A.N."/>
            <person name="O'Donnell K."/>
            <person name="Stajich J.E."/>
            <person name="Bonito G."/>
        </authorList>
    </citation>
    <scope>NUCLEOTIDE SEQUENCE</scope>
    <source>
        <strain evidence="2">NRRL 28262</strain>
    </source>
</reference>
<accession>A0AAD4D537</accession>
<feature type="compositionally biased region" description="Acidic residues" evidence="1">
    <location>
        <begin position="157"/>
        <end position="176"/>
    </location>
</feature>